<accession>A0ABR4IB44</accession>
<keyword evidence="6" id="KW-0560">Oxidoreductase</keyword>
<evidence type="ECO:0000256" key="4">
    <source>
        <dbReference type="ARBA" id="ARBA00022827"/>
    </source>
</evidence>
<gene>
    <name evidence="8" type="ORF">BJY01DRAFT_263104</name>
</gene>
<proteinExistence type="inferred from homology"/>
<evidence type="ECO:0000256" key="1">
    <source>
        <dbReference type="ARBA" id="ARBA00001974"/>
    </source>
</evidence>
<evidence type="ECO:0000313" key="9">
    <source>
        <dbReference type="Proteomes" id="UP001610446"/>
    </source>
</evidence>
<organism evidence="8 9">
    <name type="scientific">Aspergillus pseudoustus</name>
    <dbReference type="NCBI Taxonomy" id="1810923"/>
    <lineage>
        <taxon>Eukaryota</taxon>
        <taxon>Fungi</taxon>
        <taxon>Dikarya</taxon>
        <taxon>Ascomycota</taxon>
        <taxon>Pezizomycotina</taxon>
        <taxon>Eurotiomycetes</taxon>
        <taxon>Eurotiomycetidae</taxon>
        <taxon>Eurotiales</taxon>
        <taxon>Aspergillaceae</taxon>
        <taxon>Aspergillus</taxon>
        <taxon>Aspergillus subgen. Nidulantes</taxon>
    </lineage>
</organism>
<evidence type="ECO:0000256" key="5">
    <source>
        <dbReference type="ARBA" id="ARBA00022857"/>
    </source>
</evidence>
<dbReference type="EMBL" id="JBFXLU010000589">
    <property type="protein sequence ID" value="KAL2824068.1"/>
    <property type="molecule type" value="Genomic_DNA"/>
</dbReference>
<keyword evidence="9" id="KW-1185">Reference proteome</keyword>
<dbReference type="Gene3D" id="3.50.50.60">
    <property type="entry name" value="FAD/NAD(P)-binding domain"/>
    <property type="match status" value="2"/>
</dbReference>
<dbReference type="Pfam" id="PF00743">
    <property type="entry name" value="FMO-like"/>
    <property type="match status" value="1"/>
</dbReference>
<comment type="similarity">
    <text evidence="2">Belongs to the FAD-binding monooxygenase family.</text>
</comment>
<dbReference type="InterPro" id="IPR050775">
    <property type="entry name" value="FAD-binding_Monooxygenases"/>
</dbReference>
<name>A0ABR4IB44_9EURO</name>
<keyword evidence="3" id="KW-0285">Flavoprotein</keyword>
<keyword evidence="4" id="KW-0274">FAD</keyword>
<sequence length="543" mass="60287">MSPQKPSYDILLIGAGFSGITLLHSLRQHGYSCRIYESGSDLGGVWHSNTYPGCRSDSEASIYQLSVPEVWKTFSFEEKFPDGEQLRRYFAHVDRVLDVKKDVEFGTTVTGAWFDAAAEGSRKWRVETADGRVTHCRFLISCVGTNTERYVPEIPGLETFKGEVAHSAAWPKGGVDVLGKKVAVIGTGASGIQIIQSWAKEAAELVVFQRTPNLALPMGQQAYSTPSEKTEFQDALPGLLETRMKTWSGYLDDVPAVKTFDESPEEREARYESLYARGGFSLYLGGYSDLLLDETANREAYRFWLKKTRARITDPRKRDILAPLEPPHPMAVKRSSLEQDYFEQFNKENVRLVNLREQGQGIKTVKPDGIETEDSTFFAVDTIALATGFNSVTGSLTSIPGLRNTSGVPLAEEWATNGASAYLGMTRRGYPNMFLCYSVHGPASLSNAPSSIELQSRWIVDAIRKIDAEGLSHVEPTEEAEKGFKATVDAITGMTLFPKADSWYLGANIPGKKREMLIFPGGLPMYEQMAWKALENWEGFVTV</sequence>
<evidence type="ECO:0000256" key="2">
    <source>
        <dbReference type="ARBA" id="ARBA00010139"/>
    </source>
</evidence>
<dbReference type="PANTHER" id="PTHR43098">
    <property type="entry name" value="L-ORNITHINE N(5)-MONOOXYGENASE-RELATED"/>
    <property type="match status" value="1"/>
</dbReference>
<dbReference type="Proteomes" id="UP001610446">
    <property type="component" value="Unassembled WGS sequence"/>
</dbReference>
<evidence type="ECO:0000256" key="6">
    <source>
        <dbReference type="ARBA" id="ARBA00023002"/>
    </source>
</evidence>
<evidence type="ECO:0008006" key="10">
    <source>
        <dbReference type="Google" id="ProtNLM"/>
    </source>
</evidence>
<dbReference type="PANTHER" id="PTHR43098:SF3">
    <property type="entry name" value="L-ORNITHINE N(5)-MONOOXYGENASE-RELATED"/>
    <property type="match status" value="1"/>
</dbReference>
<dbReference type="SUPFAM" id="SSF51905">
    <property type="entry name" value="FAD/NAD(P)-binding domain"/>
    <property type="match status" value="1"/>
</dbReference>
<evidence type="ECO:0000256" key="3">
    <source>
        <dbReference type="ARBA" id="ARBA00022630"/>
    </source>
</evidence>
<dbReference type="PRINTS" id="PR00411">
    <property type="entry name" value="PNDRDTASEI"/>
</dbReference>
<keyword evidence="5" id="KW-0521">NADP</keyword>
<evidence type="ECO:0000313" key="8">
    <source>
        <dbReference type="EMBL" id="KAL2824068.1"/>
    </source>
</evidence>
<comment type="caution">
    <text evidence="8">The sequence shown here is derived from an EMBL/GenBank/DDBJ whole genome shotgun (WGS) entry which is preliminary data.</text>
</comment>
<comment type="cofactor">
    <cofactor evidence="1">
        <name>FAD</name>
        <dbReference type="ChEBI" id="CHEBI:57692"/>
    </cofactor>
</comment>
<keyword evidence="7" id="KW-0503">Monooxygenase</keyword>
<protein>
    <recommendedName>
        <fullName evidence="10">FAD/NAD(P)-binding domain-containing protein</fullName>
    </recommendedName>
</protein>
<dbReference type="InterPro" id="IPR036188">
    <property type="entry name" value="FAD/NAD-bd_sf"/>
</dbReference>
<evidence type="ECO:0000256" key="7">
    <source>
        <dbReference type="ARBA" id="ARBA00023033"/>
    </source>
</evidence>
<dbReference type="InterPro" id="IPR020946">
    <property type="entry name" value="Flavin_mOase-like"/>
</dbReference>
<reference evidence="8 9" key="1">
    <citation type="submission" date="2024-07" db="EMBL/GenBank/DDBJ databases">
        <title>Section-level genome sequencing and comparative genomics of Aspergillus sections Usti and Cavernicolus.</title>
        <authorList>
            <consortium name="Lawrence Berkeley National Laboratory"/>
            <person name="Nybo J.L."/>
            <person name="Vesth T.C."/>
            <person name="Theobald S."/>
            <person name="Frisvad J.C."/>
            <person name="Larsen T.O."/>
            <person name="Kjaerboelling I."/>
            <person name="Rothschild-Mancinelli K."/>
            <person name="Lyhne E.K."/>
            <person name="Kogle M.E."/>
            <person name="Barry K."/>
            <person name="Clum A."/>
            <person name="Na H."/>
            <person name="Ledsgaard L."/>
            <person name="Lin J."/>
            <person name="Lipzen A."/>
            <person name="Kuo A."/>
            <person name="Riley R."/>
            <person name="Mondo S."/>
            <person name="Labutti K."/>
            <person name="Haridas S."/>
            <person name="Pangalinan J."/>
            <person name="Salamov A.A."/>
            <person name="Simmons B.A."/>
            <person name="Magnuson J.K."/>
            <person name="Chen J."/>
            <person name="Drula E."/>
            <person name="Henrissat B."/>
            <person name="Wiebenga A."/>
            <person name="Lubbers R.J."/>
            <person name="Gomes A.C."/>
            <person name="Makela M.R."/>
            <person name="Stajich J."/>
            <person name="Grigoriev I.V."/>
            <person name="Mortensen U.H."/>
            <person name="De Vries R.P."/>
            <person name="Baker S.E."/>
            <person name="Andersen M.R."/>
        </authorList>
    </citation>
    <scope>NUCLEOTIDE SEQUENCE [LARGE SCALE GENOMIC DNA]</scope>
    <source>
        <strain evidence="8 9">CBS 123904</strain>
    </source>
</reference>